<dbReference type="EMBL" id="JAKGBZ010000070">
    <property type="protein sequence ID" value="MCF3948684.1"/>
    <property type="molecule type" value="Genomic_DNA"/>
</dbReference>
<protein>
    <recommendedName>
        <fullName evidence="3">DUF4868 domain-containing protein</fullName>
    </recommendedName>
</protein>
<evidence type="ECO:0000313" key="2">
    <source>
        <dbReference type="Proteomes" id="UP001521209"/>
    </source>
</evidence>
<comment type="caution">
    <text evidence="1">The sequence shown here is derived from an EMBL/GenBank/DDBJ whole genome shotgun (WGS) entry which is preliminary data.</text>
</comment>
<accession>A0ABS9E193</accession>
<reference evidence="1 2" key="1">
    <citation type="submission" date="2022-01" db="EMBL/GenBank/DDBJ databases">
        <authorList>
            <person name="Won M."/>
            <person name="Kim S.-J."/>
            <person name="Kwon S.-W."/>
        </authorList>
    </citation>
    <scope>NUCLEOTIDE SEQUENCE [LARGE SCALE GENOMIC DNA]</scope>
    <source>
        <strain evidence="1 2">KCTC 23505</strain>
    </source>
</reference>
<evidence type="ECO:0000313" key="1">
    <source>
        <dbReference type="EMBL" id="MCF3948684.1"/>
    </source>
</evidence>
<keyword evidence="2" id="KW-1185">Reference proteome</keyword>
<organism evidence="1 2">
    <name type="scientific">Acidiphilium iwatense</name>
    <dbReference type="NCBI Taxonomy" id="768198"/>
    <lineage>
        <taxon>Bacteria</taxon>
        <taxon>Pseudomonadati</taxon>
        <taxon>Pseudomonadota</taxon>
        <taxon>Alphaproteobacteria</taxon>
        <taxon>Acetobacterales</taxon>
        <taxon>Acidocellaceae</taxon>
        <taxon>Acidiphilium</taxon>
    </lineage>
</organism>
<name>A0ABS9E193_9PROT</name>
<sequence>MAQLYAACRLAGSLVVRHVQMNAQLQNQLDGIFQAQDAAFSDGINAEIDFTGDWKPDADEILVTRGLPKAQALFAEASQNAVALTPLDVNNFQNEGIKALFTMIGNGPNKRLLIQSFGPQQILSSKLTFLHDGNVFQKLTEPAFTLGTHLLATVNPAGDVRFKSFSLLRRVFDLGIFYRQATDIELRAFCNHPSLTIADAAAFVAGADEGIRKAVHTVVKVDVLGNHPVTDIAHKATAIGFSLNINSGRIEVPLDRKGAKALFSFLLNKVYRGPINDQLFITNSNRPLN</sequence>
<gene>
    <name evidence="1" type="ORF">L2A60_18670</name>
</gene>
<proteinExistence type="predicted"/>
<dbReference type="Proteomes" id="UP001521209">
    <property type="component" value="Unassembled WGS sequence"/>
</dbReference>
<dbReference type="RefSeq" id="WP_235705997.1">
    <property type="nucleotide sequence ID" value="NZ_JAKGBZ010000070.1"/>
</dbReference>
<evidence type="ECO:0008006" key="3">
    <source>
        <dbReference type="Google" id="ProtNLM"/>
    </source>
</evidence>